<dbReference type="Pfam" id="PF00096">
    <property type="entry name" value="zf-C2H2"/>
    <property type="match status" value="11"/>
</dbReference>
<accession>A0ABY7F6C9</accession>
<sequence>MMTLGKRDNVCVFCGKEFGQPSWLRRHMMIHTGHKPYKCDICGKAFTLKGNVKQHRLTHFKPSPSDGIDLEAEIYDTTGAGGKVPKGVVLTCAYCGKLFRDRHQLTAHVRSHTGEKPFKCTVCGKGFTQKSNMKSHYVVHMKESDALKILRARPKNHFCEICTKEFQSPAHLRMHLRTHTGERPYACNICDKRFIQKTKSKRGRKRSDMYNVIVHQCHFCGKAFPGRVPLERHVRIHTGERPYRCEECGKTFIQPGHLSTHKVTHQKHLWNISQRICKFCGRIFYDKAQLTRHLRVHTGEKPFKCDVCTKSFSQKSNMKQHMLTHLQFNLISDNPNRQCGLCGKIFASKTKLARHMRIHTGEKPFECSVCQKRFNQKESMRSHMTLCGKIFYNKTKLTRHIRVHTGEKPFQCDVCKKCFSQKSNMKIHMLTHYAIFNNNTIITSNLIQL</sequence>
<evidence type="ECO:0000256" key="5">
    <source>
        <dbReference type="PROSITE-ProRule" id="PRU00042"/>
    </source>
</evidence>
<dbReference type="InterPro" id="IPR036236">
    <property type="entry name" value="Znf_C2H2_sf"/>
</dbReference>
<gene>
    <name evidence="7" type="ORF">MAR_031756</name>
</gene>
<feature type="domain" description="C2H2-type" evidence="6">
    <location>
        <begin position="9"/>
        <end position="36"/>
    </location>
</feature>
<feature type="domain" description="C2H2-type" evidence="6">
    <location>
        <begin position="365"/>
        <end position="409"/>
    </location>
</feature>
<dbReference type="PROSITE" id="PS50157">
    <property type="entry name" value="ZINC_FINGER_C2H2_2"/>
    <property type="match status" value="12"/>
</dbReference>
<keyword evidence="2" id="KW-0677">Repeat</keyword>
<dbReference type="Pfam" id="PF13465">
    <property type="entry name" value="zf-H2C2_2"/>
    <property type="match status" value="1"/>
</dbReference>
<dbReference type="PANTHER" id="PTHR24409">
    <property type="entry name" value="ZINC FINGER PROTEIN 142"/>
    <property type="match status" value="1"/>
</dbReference>
<evidence type="ECO:0000256" key="4">
    <source>
        <dbReference type="ARBA" id="ARBA00022833"/>
    </source>
</evidence>
<keyword evidence="3 5" id="KW-0863">Zinc-finger</keyword>
<dbReference type="SUPFAM" id="SSF57667">
    <property type="entry name" value="beta-beta-alpha zinc fingers"/>
    <property type="match status" value="7"/>
</dbReference>
<feature type="domain" description="C2H2-type" evidence="6">
    <location>
        <begin position="157"/>
        <end position="184"/>
    </location>
</feature>
<evidence type="ECO:0000256" key="1">
    <source>
        <dbReference type="ARBA" id="ARBA00022723"/>
    </source>
</evidence>
<keyword evidence="1" id="KW-0479">Metal-binding</keyword>
<feature type="domain" description="C2H2-type" evidence="6">
    <location>
        <begin position="337"/>
        <end position="364"/>
    </location>
</feature>
<dbReference type="SMART" id="SM00355">
    <property type="entry name" value="ZnF_C2H2"/>
    <property type="match status" value="13"/>
</dbReference>
<feature type="domain" description="C2H2-type" evidence="6">
    <location>
        <begin position="275"/>
        <end position="302"/>
    </location>
</feature>
<dbReference type="Proteomes" id="UP001164746">
    <property type="component" value="Chromosome 10"/>
</dbReference>
<protein>
    <submittedName>
        <fullName evidence="7">ZN836-like protein</fullName>
    </submittedName>
</protein>
<feature type="domain" description="C2H2-type" evidence="6">
    <location>
        <begin position="303"/>
        <end position="325"/>
    </location>
</feature>
<feature type="domain" description="C2H2-type" evidence="6">
    <location>
        <begin position="118"/>
        <end position="145"/>
    </location>
</feature>
<evidence type="ECO:0000256" key="2">
    <source>
        <dbReference type="ARBA" id="ARBA00022737"/>
    </source>
</evidence>
<reference evidence="7" key="1">
    <citation type="submission" date="2022-11" db="EMBL/GenBank/DDBJ databases">
        <title>Centuries of genome instability and evolution in soft-shell clam transmissible cancer (bioRxiv).</title>
        <authorList>
            <person name="Hart S.F.M."/>
            <person name="Yonemitsu M.A."/>
            <person name="Giersch R.M."/>
            <person name="Beal B.F."/>
            <person name="Arriagada G."/>
            <person name="Davis B.W."/>
            <person name="Ostrander E.A."/>
            <person name="Goff S.P."/>
            <person name="Metzger M.J."/>
        </authorList>
    </citation>
    <scope>NUCLEOTIDE SEQUENCE</scope>
    <source>
        <strain evidence="7">MELC-2E11</strain>
        <tissue evidence="7">Siphon/mantle</tissue>
    </source>
</reference>
<keyword evidence="4" id="KW-0862">Zinc</keyword>
<evidence type="ECO:0000256" key="3">
    <source>
        <dbReference type="ARBA" id="ARBA00022771"/>
    </source>
</evidence>
<organism evidence="7 8">
    <name type="scientific">Mya arenaria</name>
    <name type="common">Soft-shell clam</name>
    <dbReference type="NCBI Taxonomy" id="6604"/>
    <lineage>
        <taxon>Eukaryota</taxon>
        <taxon>Metazoa</taxon>
        <taxon>Spiralia</taxon>
        <taxon>Lophotrochozoa</taxon>
        <taxon>Mollusca</taxon>
        <taxon>Bivalvia</taxon>
        <taxon>Autobranchia</taxon>
        <taxon>Heteroconchia</taxon>
        <taxon>Euheterodonta</taxon>
        <taxon>Imparidentia</taxon>
        <taxon>Neoheterodontei</taxon>
        <taxon>Myida</taxon>
        <taxon>Myoidea</taxon>
        <taxon>Myidae</taxon>
        <taxon>Mya</taxon>
    </lineage>
</organism>
<name>A0ABY7F6C9_MYAAR</name>
<dbReference type="EMBL" id="CP111021">
    <property type="protein sequence ID" value="WAR17162.1"/>
    <property type="molecule type" value="Genomic_DNA"/>
</dbReference>
<keyword evidence="8" id="KW-1185">Reference proteome</keyword>
<proteinExistence type="predicted"/>
<evidence type="ECO:0000313" key="8">
    <source>
        <dbReference type="Proteomes" id="UP001164746"/>
    </source>
</evidence>
<evidence type="ECO:0000313" key="7">
    <source>
        <dbReference type="EMBL" id="WAR17162.1"/>
    </source>
</evidence>
<feature type="domain" description="C2H2-type" evidence="6">
    <location>
        <begin position="215"/>
        <end position="242"/>
    </location>
</feature>
<feature type="domain" description="C2H2-type" evidence="6">
    <location>
        <begin position="37"/>
        <end position="64"/>
    </location>
</feature>
<dbReference type="PANTHER" id="PTHR24409:SF295">
    <property type="entry name" value="AZ2-RELATED"/>
    <property type="match status" value="1"/>
</dbReference>
<feature type="domain" description="C2H2-type" evidence="6">
    <location>
        <begin position="410"/>
        <end position="432"/>
    </location>
</feature>
<dbReference type="InterPro" id="IPR013087">
    <property type="entry name" value="Znf_C2H2_type"/>
</dbReference>
<dbReference type="PROSITE" id="PS00028">
    <property type="entry name" value="ZINC_FINGER_C2H2_1"/>
    <property type="match status" value="11"/>
</dbReference>
<feature type="domain" description="C2H2-type" evidence="6">
    <location>
        <begin position="90"/>
        <end position="117"/>
    </location>
</feature>
<evidence type="ECO:0000259" key="6">
    <source>
        <dbReference type="PROSITE" id="PS50157"/>
    </source>
</evidence>
<dbReference type="Gene3D" id="3.30.160.60">
    <property type="entry name" value="Classic Zinc Finger"/>
    <property type="match status" value="14"/>
</dbReference>
<feature type="domain" description="C2H2-type" evidence="6">
    <location>
        <begin position="243"/>
        <end position="265"/>
    </location>
</feature>